<dbReference type="Proteomes" id="UP000261811">
    <property type="component" value="Unassembled WGS sequence"/>
</dbReference>
<feature type="region of interest" description="Disordered" evidence="1">
    <location>
        <begin position="87"/>
        <end position="121"/>
    </location>
</feature>
<feature type="non-terminal residue" evidence="3">
    <location>
        <position position="121"/>
    </location>
</feature>
<keyword evidence="4" id="KW-1185">Reference proteome</keyword>
<accession>A0A372JB23</accession>
<evidence type="ECO:0000256" key="1">
    <source>
        <dbReference type="SAM" id="MobiDB-lite"/>
    </source>
</evidence>
<protein>
    <submittedName>
        <fullName evidence="3">Sodium:proton antiporter</fullName>
    </submittedName>
</protein>
<proteinExistence type="predicted"/>
<dbReference type="AlphaFoldDB" id="A0A372JB23"/>
<reference evidence="3 4" key="1">
    <citation type="submission" date="2018-08" db="EMBL/GenBank/DDBJ databases">
        <title>Actinomadura jelena sp. nov., a novel Actinomycete isolated from soil in Chad.</title>
        <authorList>
            <person name="Shi L."/>
        </authorList>
    </citation>
    <scope>NUCLEOTIDE SEQUENCE [LARGE SCALE GENOMIC DNA]</scope>
    <source>
        <strain evidence="3 4">NEAU-G17</strain>
    </source>
</reference>
<name>A0A372JB23_9ACTN</name>
<dbReference type="EMBL" id="QURH01000995">
    <property type="protein sequence ID" value="RFU37215.1"/>
    <property type="molecule type" value="Genomic_DNA"/>
</dbReference>
<dbReference type="RefSeq" id="WP_199487087.1">
    <property type="nucleotide sequence ID" value="NZ_QURH01000995.1"/>
</dbReference>
<evidence type="ECO:0000256" key="2">
    <source>
        <dbReference type="SAM" id="Phobius"/>
    </source>
</evidence>
<keyword evidence="2" id="KW-0812">Transmembrane</keyword>
<evidence type="ECO:0000313" key="3">
    <source>
        <dbReference type="EMBL" id="RFU37215.1"/>
    </source>
</evidence>
<keyword evidence="2" id="KW-1133">Transmembrane helix</keyword>
<comment type="caution">
    <text evidence="3">The sequence shown here is derived from an EMBL/GenBank/DDBJ whole genome shotgun (WGS) entry which is preliminary data.</text>
</comment>
<gene>
    <name evidence="3" type="ORF">DZF91_34085</name>
</gene>
<organism evidence="3 4">
    <name type="scientific">Actinomadura logoneensis</name>
    <dbReference type="NCBI Taxonomy" id="2293572"/>
    <lineage>
        <taxon>Bacteria</taxon>
        <taxon>Bacillati</taxon>
        <taxon>Actinomycetota</taxon>
        <taxon>Actinomycetes</taxon>
        <taxon>Streptosporangiales</taxon>
        <taxon>Thermomonosporaceae</taxon>
        <taxon>Actinomadura</taxon>
    </lineage>
</organism>
<feature type="transmembrane region" description="Helical" evidence="2">
    <location>
        <begin position="66"/>
        <end position="84"/>
    </location>
</feature>
<keyword evidence="2" id="KW-0472">Membrane</keyword>
<evidence type="ECO:0000313" key="4">
    <source>
        <dbReference type="Proteomes" id="UP000261811"/>
    </source>
</evidence>
<sequence>MSRRAVAGAVLTAGFLALLAAGLLAAPREHAPLPAMARHALDVALPEWKLTEPVNEVVYGTRGFDTFGETFLLLAAVISVIVLTRPREPRTGTMGEETAGRREQAEDDPGGSPRGGERAAR</sequence>